<feature type="region of interest" description="Disordered" evidence="4">
    <location>
        <begin position="654"/>
        <end position="746"/>
    </location>
</feature>
<keyword evidence="7" id="KW-1185">Reference proteome</keyword>
<dbReference type="EMBL" id="AJWK01010161">
    <property type="status" value="NOT_ANNOTATED_CDS"/>
    <property type="molecule type" value="Genomic_DNA"/>
</dbReference>
<feature type="domain" description="Rho-GAP" evidence="5">
    <location>
        <begin position="359"/>
        <end position="552"/>
    </location>
</feature>
<dbReference type="EMBL" id="AJWK01010163">
    <property type="status" value="NOT_ANNOTATED_CDS"/>
    <property type="molecule type" value="Genomic_DNA"/>
</dbReference>
<evidence type="ECO:0000259" key="5">
    <source>
        <dbReference type="PROSITE" id="PS50238"/>
    </source>
</evidence>
<dbReference type="InterPro" id="IPR027267">
    <property type="entry name" value="AH/BAR_dom_sf"/>
</dbReference>
<name>A0A1B0CFL0_LUTLO</name>
<dbReference type="Gene3D" id="1.20.1270.60">
    <property type="entry name" value="Arfaptin homology (AH) domain/BAR domain"/>
    <property type="match status" value="1"/>
</dbReference>
<dbReference type="GO" id="GO:0007165">
    <property type="term" value="P:signal transduction"/>
    <property type="evidence" value="ECO:0007669"/>
    <property type="project" value="InterPro"/>
</dbReference>
<organism evidence="6 7">
    <name type="scientific">Lutzomyia longipalpis</name>
    <name type="common">Sand fly</name>
    <dbReference type="NCBI Taxonomy" id="7200"/>
    <lineage>
        <taxon>Eukaryota</taxon>
        <taxon>Metazoa</taxon>
        <taxon>Ecdysozoa</taxon>
        <taxon>Arthropoda</taxon>
        <taxon>Hexapoda</taxon>
        <taxon>Insecta</taxon>
        <taxon>Pterygota</taxon>
        <taxon>Neoptera</taxon>
        <taxon>Endopterygota</taxon>
        <taxon>Diptera</taxon>
        <taxon>Nematocera</taxon>
        <taxon>Psychodoidea</taxon>
        <taxon>Psychodidae</taxon>
        <taxon>Lutzomyia</taxon>
        <taxon>Lutzomyia</taxon>
    </lineage>
</organism>
<feature type="compositionally biased region" description="Polar residues" evidence="4">
    <location>
        <begin position="856"/>
        <end position="871"/>
    </location>
</feature>
<dbReference type="SMART" id="SM00324">
    <property type="entry name" value="RhoGAP"/>
    <property type="match status" value="2"/>
</dbReference>
<feature type="compositionally biased region" description="Basic and acidic residues" evidence="4">
    <location>
        <begin position="726"/>
        <end position="743"/>
    </location>
</feature>
<dbReference type="VEuPathDB" id="VectorBase:LLOJ003131"/>
<dbReference type="InterPro" id="IPR000198">
    <property type="entry name" value="RhoGAP_dom"/>
</dbReference>
<dbReference type="FunFam" id="1.10.555.10:FF:000001">
    <property type="entry name" value="Rho GTPase activating protein 44"/>
    <property type="match status" value="1"/>
</dbReference>
<dbReference type="AlphaFoldDB" id="A0A1B0CFL0"/>
<evidence type="ECO:0000256" key="3">
    <source>
        <dbReference type="SAM" id="Coils"/>
    </source>
</evidence>
<keyword evidence="2" id="KW-0597">Phosphoprotein</keyword>
<dbReference type="GO" id="GO:0035020">
    <property type="term" value="P:regulation of Rac protein signal transduction"/>
    <property type="evidence" value="ECO:0007669"/>
    <property type="project" value="TreeGrafter"/>
</dbReference>
<evidence type="ECO:0000313" key="6">
    <source>
        <dbReference type="EnsemblMetazoa" id="LLOJ003131-PA"/>
    </source>
</evidence>
<dbReference type="Proteomes" id="UP000092461">
    <property type="component" value="Unassembled WGS sequence"/>
</dbReference>
<evidence type="ECO:0000256" key="2">
    <source>
        <dbReference type="ARBA" id="ARBA00022553"/>
    </source>
</evidence>
<evidence type="ECO:0000256" key="1">
    <source>
        <dbReference type="ARBA" id="ARBA00022468"/>
    </source>
</evidence>
<dbReference type="PROSITE" id="PS50238">
    <property type="entry name" value="RHOGAP"/>
    <property type="match status" value="2"/>
</dbReference>
<dbReference type="SUPFAM" id="SSF48350">
    <property type="entry name" value="GTPase activation domain, GAP"/>
    <property type="match status" value="2"/>
</dbReference>
<dbReference type="GO" id="GO:0032956">
    <property type="term" value="P:regulation of actin cytoskeleton organization"/>
    <property type="evidence" value="ECO:0007669"/>
    <property type="project" value="TreeGrafter"/>
</dbReference>
<dbReference type="EnsemblMetazoa" id="LLOJ003131-RA">
    <property type="protein sequence ID" value="LLOJ003131-PA"/>
    <property type="gene ID" value="LLOJ003131"/>
</dbReference>
<keyword evidence="1" id="KW-0343">GTPase activation</keyword>
<dbReference type="Gene3D" id="1.10.555.10">
    <property type="entry name" value="Rho GTPase activation protein"/>
    <property type="match status" value="2"/>
</dbReference>
<accession>A0A1B0CFL0</accession>
<dbReference type="PANTHER" id="PTHR14130">
    <property type="entry name" value="3BP-1 RELATED RHOGAP"/>
    <property type="match status" value="1"/>
</dbReference>
<dbReference type="VEuPathDB" id="VectorBase:LLONM1_008977"/>
<feature type="compositionally biased region" description="Low complexity" evidence="4">
    <location>
        <begin position="656"/>
        <end position="673"/>
    </location>
</feature>
<reference evidence="6" key="1">
    <citation type="submission" date="2020-05" db="UniProtKB">
        <authorList>
            <consortium name="EnsemblMetazoa"/>
        </authorList>
    </citation>
    <scope>IDENTIFICATION</scope>
    <source>
        <strain evidence="6">Jacobina</strain>
    </source>
</reference>
<dbReference type="EMBL" id="AJWK01010160">
    <property type="status" value="NOT_ANNOTATED_CDS"/>
    <property type="molecule type" value="Genomic_DNA"/>
</dbReference>
<protein>
    <recommendedName>
        <fullName evidence="5">Rho-GAP domain-containing protein</fullName>
    </recommendedName>
</protein>
<dbReference type="EMBL" id="AJWK01010162">
    <property type="status" value="NOT_ANNOTATED_CDS"/>
    <property type="molecule type" value="Genomic_DNA"/>
</dbReference>
<evidence type="ECO:0000313" key="7">
    <source>
        <dbReference type="Proteomes" id="UP000092461"/>
    </source>
</evidence>
<proteinExistence type="predicted"/>
<dbReference type="SUPFAM" id="SSF103657">
    <property type="entry name" value="BAR/IMD domain-like"/>
    <property type="match status" value="1"/>
</dbReference>
<sequence>MMKKQFNKLKLNHFSRWNKSDKSTDDLAKAEKHVERFKDVLEKITKKLSTSNLGQESDKEKRLKKVHEYPKLEKTIAQEILNHETNIESEVTKRLNVILETNLSSIQKHKRNVTKLTQENESAKNKLRMNDNNAKTSQLAEDVAECEAKLDKERDIWAAEMFELIAEEENITSCIINYVKYQQLCYKSALKEIEQVLEDVNGFIKDNNKRMFRVPLEDHLMATNRTISYVIELCVCALLEKGLYEEGLLRVGCTNTKLKRMRSAIDAHVIGPHLPREYQDVHVIAGVLKSYLRDLPDPLLTFRLYNEFVAAAQRPTEAQRKSAILNAINQLPEGHYYNLRYLTKFLSCLAQKNAHNKMVPLEDHLMATNRTISYVIELCVCALLEKGLYEEGLLRVGCTNTKLKRMRSAIDAHVIGPHLPREYQDVHVIAGVLKSYLRDLPDPLLTFRLYNEFVAAAQRPTEAQRKSAILNAINQLPEGHYYNLRYLTKFLSCLAQKNAHNKMSSQNIAIVMSPNLLWARESDDTDYAQNMNSTAAVNIIVELLVSDWNFFFDGDFDFYLTMSKDDLFPENSGASGDREPPGFDSFKLRVEEIVVNAVFSGMDSMSKSMNAASLAAAAATANANNVGGSTGHYQSHSRSSSHDTSLILLGDQVKRSQSNSSLSDQSSPPQGSPKLPMRRRHNKPRAPTPPDMRGERPRTEKVSEESNNHQRSRKETSSQTPPSAVKSRERGSVENLAKPEKPPRPVMSAECQTLNRMAYKCAKAGTVTGVTPQKPVALPRTSVAPKNGSTEGARSKSSDEDDVVIRPNSQGEKPAIPERPATLMRPISYKGSLQEVNQIPAGIPSSVGDVKKAQSFRLSTGNTNKDPNTPTVLERTHIYNVDKQQ</sequence>
<dbReference type="InterPro" id="IPR008936">
    <property type="entry name" value="Rho_GTPase_activation_prot"/>
</dbReference>
<feature type="coiled-coil region" evidence="3">
    <location>
        <begin position="106"/>
        <end position="133"/>
    </location>
</feature>
<feature type="region of interest" description="Disordered" evidence="4">
    <location>
        <begin position="854"/>
        <end position="885"/>
    </location>
</feature>
<dbReference type="GO" id="GO:0005096">
    <property type="term" value="F:GTPase activator activity"/>
    <property type="evidence" value="ECO:0007669"/>
    <property type="project" value="UniProtKB-KW"/>
</dbReference>
<keyword evidence="3" id="KW-0175">Coiled coil</keyword>
<evidence type="ECO:0000256" key="4">
    <source>
        <dbReference type="SAM" id="MobiDB-lite"/>
    </source>
</evidence>
<dbReference type="Pfam" id="PF00620">
    <property type="entry name" value="RhoGAP"/>
    <property type="match status" value="2"/>
</dbReference>
<dbReference type="PANTHER" id="PTHR14130:SF14">
    <property type="entry name" value="RHO GTPASE-ACTIVATING PROTEIN 92B"/>
    <property type="match status" value="1"/>
</dbReference>
<feature type="region of interest" description="Disordered" evidence="4">
    <location>
        <begin position="770"/>
        <end position="821"/>
    </location>
</feature>
<dbReference type="InterPro" id="IPR047165">
    <property type="entry name" value="RHG17/44/SH3BP1-like"/>
</dbReference>
<feature type="domain" description="Rho-GAP" evidence="5">
    <location>
        <begin position="214"/>
        <end position="358"/>
    </location>
</feature>
<feature type="compositionally biased region" description="Basic and acidic residues" evidence="4">
    <location>
        <begin position="692"/>
        <end position="716"/>
    </location>
</feature>